<comment type="subcellular location">
    <subcellularLocation>
        <location evidence="1">Secreted</location>
    </subcellularLocation>
</comment>
<evidence type="ECO:0000256" key="4">
    <source>
        <dbReference type="ARBA" id="ARBA00022737"/>
    </source>
</evidence>
<dbReference type="Gene3D" id="3.40.50.410">
    <property type="entry name" value="von Willebrand factor, type A domain"/>
    <property type="match status" value="1"/>
</dbReference>
<keyword evidence="4" id="KW-0677">Repeat</keyword>
<dbReference type="SMART" id="SM00327">
    <property type="entry name" value="VWA"/>
    <property type="match status" value="1"/>
</dbReference>
<sequence>MYDLEKPLYSGLVMSLFILNLNTSIPVSKELQAAYWKQHIMPHGRKIFFIRLANQLEQRNDCASAQIDLVFVIDSSGSVSEHNFNKTKIFLENIVRNLDIGPDKTRVAVIRFSTNPHVSFSLSAHTTNSAVRKAIDAIDYDGGGTATGLALDEVRTSVFTNKRKSAAAKVLVLVTDGQSDNEMKTVAAAQKLKDAGVTIFTIGVVNPRVSELTAAASEPSCTHYIDLKDYNEIDFIVREIESDSCKAPTVVEEHTQLRNNAIPKTNETKQQVLQITNTTKSALDTIVVVKVQCGVVTVYASFHNSYPNEADYDYKTSATDYQPGELYLAGESELNKLALTVLSKTRFDLNSSACDNPSYDISFKPTAPRTEMVCLVKEVNSPCTAKQLDSACYNTTPVVGEVSQLYNNSILGNDEIQERVLEISNSTDSSGSTILVSAQCAEVTVYGAFNNRHPFEADHDYKTTATDSNPGKIIIPERESQTDNLTLTILSRRQRGLISSDCDHPSYKVIINPEDSKLEVVCHRKQDERLCTPAESESKYSKTSGMCTSTASDIGATKQLLINAWIYAGLLLVWQMA</sequence>
<reference evidence="8" key="1">
    <citation type="submission" date="2025-08" db="UniProtKB">
        <authorList>
            <consortium name="RefSeq"/>
        </authorList>
    </citation>
    <scope>IDENTIFICATION</scope>
</reference>
<dbReference type="RefSeq" id="XP_036355434.1">
    <property type="nucleotide sequence ID" value="XM_036499541.1"/>
</dbReference>
<dbReference type="PRINTS" id="PR00453">
    <property type="entry name" value="VWFADOMAIN"/>
</dbReference>
<dbReference type="InterPro" id="IPR050525">
    <property type="entry name" value="ECM_Assembly_Org"/>
</dbReference>
<keyword evidence="2" id="KW-0964">Secreted</keyword>
<evidence type="ECO:0000256" key="5">
    <source>
        <dbReference type="ARBA" id="ARBA00023180"/>
    </source>
</evidence>
<gene>
    <name evidence="8" type="primary">LOC115230178</name>
</gene>
<dbReference type="PROSITE" id="PS50234">
    <property type="entry name" value="VWFA"/>
    <property type="match status" value="1"/>
</dbReference>
<organism evidence="7 8">
    <name type="scientific">Octopus sinensis</name>
    <name type="common">East Asian common octopus</name>
    <dbReference type="NCBI Taxonomy" id="2607531"/>
    <lineage>
        <taxon>Eukaryota</taxon>
        <taxon>Metazoa</taxon>
        <taxon>Spiralia</taxon>
        <taxon>Lophotrochozoa</taxon>
        <taxon>Mollusca</taxon>
        <taxon>Cephalopoda</taxon>
        <taxon>Coleoidea</taxon>
        <taxon>Octopodiformes</taxon>
        <taxon>Octopoda</taxon>
        <taxon>Incirrata</taxon>
        <taxon>Octopodidae</taxon>
        <taxon>Octopus</taxon>
    </lineage>
</organism>
<feature type="domain" description="VWFA" evidence="6">
    <location>
        <begin position="68"/>
        <end position="240"/>
    </location>
</feature>
<evidence type="ECO:0000256" key="2">
    <source>
        <dbReference type="ARBA" id="ARBA00022525"/>
    </source>
</evidence>
<keyword evidence="5" id="KW-0325">Glycoprotein</keyword>
<dbReference type="PANTHER" id="PTHR24020:SF20">
    <property type="entry name" value="PH DOMAIN-CONTAINING PROTEIN"/>
    <property type="match status" value="1"/>
</dbReference>
<evidence type="ECO:0000256" key="1">
    <source>
        <dbReference type="ARBA" id="ARBA00004613"/>
    </source>
</evidence>
<proteinExistence type="predicted"/>
<dbReference type="GO" id="GO:0005576">
    <property type="term" value="C:extracellular region"/>
    <property type="evidence" value="ECO:0007669"/>
    <property type="project" value="UniProtKB-SubCell"/>
</dbReference>
<evidence type="ECO:0000259" key="6">
    <source>
        <dbReference type="PROSITE" id="PS50234"/>
    </source>
</evidence>
<dbReference type="PANTHER" id="PTHR24020">
    <property type="entry name" value="COLLAGEN ALPHA"/>
    <property type="match status" value="1"/>
</dbReference>
<evidence type="ECO:0000313" key="7">
    <source>
        <dbReference type="Proteomes" id="UP000515154"/>
    </source>
</evidence>
<keyword evidence="3" id="KW-0732">Signal</keyword>
<dbReference type="Pfam" id="PF00092">
    <property type="entry name" value="VWA"/>
    <property type="match status" value="1"/>
</dbReference>
<dbReference type="InterPro" id="IPR036465">
    <property type="entry name" value="vWFA_dom_sf"/>
</dbReference>
<accession>A0A7E6EJG5</accession>
<dbReference type="InterPro" id="IPR002035">
    <property type="entry name" value="VWF_A"/>
</dbReference>
<dbReference type="SUPFAM" id="SSF53300">
    <property type="entry name" value="vWA-like"/>
    <property type="match status" value="1"/>
</dbReference>
<dbReference type="FunFam" id="3.40.50.410:FF:000004">
    <property type="entry name" value="collagen alpha-6(VI) chain"/>
    <property type="match status" value="1"/>
</dbReference>
<evidence type="ECO:0000313" key="8">
    <source>
        <dbReference type="RefSeq" id="XP_036355434.1"/>
    </source>
</evidence>
<keyword evidence="7" id="KW-1185">Reference proteome</keyword>
<dbReference type="AlphaFoldDB" id="A0A7E6EJG5"/>
<evidence type="ECO:0000256" key="3">
    <source>
        <dbReference type="ARBA" id="ARBA00022729"/>
    </source>
</evidence>
<dbReference type="CDD" id="cd01472">
    <property type="entry name" value="vWA_collagen"/>
    <property type="match status" value="1"/>
</dbReference>
<name>A0A7E6EJG5_9MOLL</name>
<dbReference type="Proteomes" id="UP000515154">
    <property type="component" value="Unplaced"/>
</dbReference>
<protein>
    <submittedName>
        <fullName evidence="8">Uncharacterized protein LOC115230178 isoform X4</fullName>
    </submittedName>
</protein>